<dbReference type="eggNOG" id="COG3451">
    <property type="taxonomic scope" value="Bacteria"/>
</dbReference>
<sequence>MPNPLTRNGREHERRHERGPGRERGWGRWGPKGARLALPWNVATTAHLCVVTPWSIEAGLGDHGVFLGANRLAGGAFHFDIIDAYQTGLIQGPNMVVSGAGAYGKSAIIKSYVHRAAALAALHGRPRFTAVIDPKGEWTPLGDRLGYATLRLRPGGHLRVNPLDIGTGPGVGTGTGAVSARTGLDDQVARRAAVLTALLAVALGQAELPVSQQRLLTAVARHLATHQTTPTLVDVRRLLAHPDHTLAADLDTTPTELLDRRRPLLDACATILEQDLRGICDGPTTPGLWDHAPGLILDLSALLTHRRALRLVLTAAAGWLQTVMYGQTHQHKITILDEAWIALDDLAIVKFLQDQWRLGRQWGAANILITHALADLHSQVDTGSATARIAEGLLNTTSVRVFLHQNPEQVGHLLTDMGLTTTEATLLGDLPPLTALWHVGTHTALVDHLLTTDEWTLADTNTAMHTGALDPNRLAERRDR</sequence>
<evidence type="ECO:0000313" key="2">
    <source>
        <dbReference type="EMBL" id="ABD12679.1"/>
    </source>
</evidence>
<dbReference type="Gene3D" id="3.40.50.300">
    <property type="entry name" value="P-loop containing nucleotide triphosphate hydrolases"/>
    <property type="match status" value="2"/>
</dbReference>
<gene>
    <name evidence="2" type="ordered locus">Francci3_3322</name>
</gene>
<feature type="region of interest" description="Disordered" evidence="1">
    <location>
        <begin position="1"/>
        <end position="28"/>
    </location>
</feature>
<dbReference type="RefSeq" id="WP_011437705.1">
    <property type="nucleotide sequence ID" value="NC_007777.1"/>
</dbReference>
<keyword evidence="2" id="KW-0067">ATP-binding</keyword>
<dbReference type="InterPro" id="IPR027417">
    <property type="entry name" value="P-loop_NTPase"/>
</dbReference>
<protein>
    <submittedName>
        <fullName evidence="2">ATP-binding protein</fullName>
    </submittedName>
</protein>
<dbReference type="STRING" id="106370.Francci3_3322"/>
<keyword evidence="2" id="KW-0547">Nucleotide-binding</keyword>
<feature type="compositionally biased region" description="Basic and acidic residues" evidence="1">
    <location>
        <begin position="8"/>
        <end position="26"/>
    </location>
</feature>
<reference evidence="2 3" key="1">
    <citation type="journal article" date="2007" name="Genome Res.">
        <title>Genome characteristics of facultatively symbiotic Frankia sp. strains reflect host range and host plant biogeography.</title>
        <authorList>
            <person name="Normand P."/>
            <person name="Lapierre P."/>
            <person name="Tisa L.S."/>
            <person name="Gogarten J.P."/>
            <person name="Alloisio N."/>
            <person name="Bagnarol E."/>
            <person name="Bassi C.A."/>
            <person name="Berry A.M."/>
            <person name="Bickhart D.M."/>
            <person name="Choisne N."/>
            <person name="Couloux A."/>
            <person name="Cournoyer B."/>
            <person name="Cruveiller S."/>
            <person name="Daubin V."/>
            <person name="Demange N."/>
            <person name="Francino M.P."/>
            <person name="Goltsman E."/>
            <person name="Huang Y."/>
            <person name="Kopp O.R."/>
            <person name="Labarre L."/>
            <person name="Lapidus A."/>
            <person name="Lavire C."/>
            <person name="Marechal J."/>
            <person name="Martinez M."/>
            <person name="Mastronunzio J.E."/>
            <person name="Mullin B.C."/>
            <person name="Niemann J."/>
            <person name="Pujic P."/>
            <person name="Rawnsley T."/>
            <person name="Rouy Z."/>
            <person name="Schenowitz C."/>
            <person name="Sellstedt A."/>
            <person name="Tavares F."/>
            <person name="Tomkins J.P."/>
            <person name="Vallenet D."/>
            <person name="Valverde C."/>
            <person name="Wall L.G."/>
            <person name="Wang Y."/>
            <person name="Medigue C."/>
            <person name="Benson D.R."/>
        </authorList>
    </citation>
    <scope>NUCLEOTIDE SEQUENCE [LARGE SCALE GENOMIC DNA]</scope>
    <source>
        <strain evidence="3">DSM 45818 / CECT 9043 / CcI3</strain>
    </source>
</reference>
<dbReference type="HOGENOM" id="CLU_024859_2_0_11"/>
<accession>Q2J7R3</accession>
<dbReference type="SUPFAM" id="SSF52540">
    <property type="entry name" value="P-loop containing nucleoside triphosphate hydrolases"/>
    <property type="match status" value="1"/>
</dbReference>
<proteinExistence type="predicted"/>
<dbReference type="PhylomeDB" id="Q2J7R3"/>
<organism evidence="2 3">
    <name type="scientific">Frankia casuarinae (strain DSM 45818 / CECT 9043 / HFP020203 / CcI3)</name>
    <dbReference type="NCBI Taxonomy" id="106370"/>
    <lineage>
        <taxon>Bacteria</taxon>
        <taxon>Bacillati</taxon>
        <taxon>Actinomycetota</taxon>
        <taxon>Actinomycetes</taxon>
        <taxon>Frankiales</taxon>
        <taxon>Frankiaceae</taxon>
        <taxon>Frankia</taxon>
    </lineage>
</organism>
<dbReference type="EMBL" id="CP000249">
    <property type="protein sequence ID" value="ABD12679.1"/>
    <property type="molecule type" value="Genomic_DNA"/>
</dbReference>
<dbReference type="KEGG" id="fra:Francci3_3322"/>
<dbReference type="GO" id="GO:0005524">
    <property type="term" value="F:ATP binding"/>
    <property type="evidence" value="ECO:0007669"/>
    <property type="project" value="UniProtKB-KW"/>
</dbReference>
<keyword evidence="3" id="KW-1185">Reference proteome</keyword>
<evidence type="ECO:0000313" key="3">
    <source>
        <dbReference type="Proteomes" id="UP000001937"/>
    </source>
</evidence>
<name>Q2J7R3_FRACC</name>
<evidence type="ECO:0000256" key="1">
    <source>
        <dbReference type="SAM" id="MobiDB-lite"/>
    </source>
</evidence>
<dbReference type="AlphaFoldDB" id="Q2J7R3"/>
<dbReference type="Proteomes" id="UP000001937">
    <property type="component" value="Chromosome"/>
</dbReference>